<reference evidence="2" key="2">
    <citation type="submission" date="2014-07" db="EMBL/GenBank/DDBJ databases">
        <authorList>
            <person name="Hull J."/>
        </authorList>
    </citation>
    <scope>NUCLEOTIDE SEQUENCE</scope>
</reference>
<proteinExistence type="predicted"/>
<protein>
    <submittedName>
        <fullName evidence="2">Uncharacterized protein</fullName>
    </submittedName>
</protein>
<evidence type="ECO:0000256" key="1">
    <source>
        <dbReference type="SAM" id="MobiDB-lite"/>
    </source>
</evidence>
<organism evidence="2">
    <name type="scientific">Lygus hesperus</name>
    <name type="common">Western plant bug</name>
    <dbReference type="NCBI Taxonomy" id="30085"/>
    <lineage>
        <taxon>Eukaryota</taxon>
        <taxon>Metazoa</taxon>
        <taxon>Ecdysozoa</taxon>
        <taxon>Arthropoda</taxon>
        <taxon>Hexapoda</taxon>
        <taxon>Insecta</taxon>
        <taxon>Pterygota</taxon>
        <taxon>Neoptera</taxon>
        <taxon>Paraneoptera</taxon>
        <taxon>Hemiptera</taxon>
        <taxon>Heteroptera</taxon>
        <taxon>Panheteroptera</taxon>
        <taxon>Cimicomorpha</taxon>
        <taxon>Miridae</taxon>
        <taxon>Mirini</taxon>
        <taxon>Lygus</taxon>
    </lineage>
</organism>
<feature type="compositionally biased region" description="Low complexity" evidence="1">
    <location>
        <begin position="71"/>
        <end position="80"/>
    </location>
</feature>
<feature type="compositionally biased region" description="Polar residues" evidence="1">
    <location>
        <begin position="87"/>
        <end position="101"/>
    </location>
</feature>
<dbReference type="EMBL" id="GDHC01016736">
    <property type="protein sequence ID" value="JAQ01893.1"/>
    <property type="molecule type" value="Transcribed_RNA"/>
</dbReference>
<dbReference type="AlphaFoldDB" id="A0A0A9WRY4"/>
<accession>A0A0A9WRY4</accession>
<reference evidence="3" key="3">
    <citation type="journal article" date="2016" name="Gigascience">
        <title>De novo construction of an expanded transcriptome assembly for the western tarnished plant bug, Lygus hesperus.</title>
        <authorList>
            <person name="Tassone E.E."/>
            <person name="Geib S.M."/>
            <person name="Hall B."/>
            <person name="Fabrick J.A."/>
            <person name="Brent C.S."/>
            <person name="Hull J.J."/>
        </authorList>
    </citation>
    <scope>NUCLEOTIDE SEQUENCE</scope>
</reference>
<reference evidence="2" key="1">
    <citation type="journal article" date="2014" name="PLoS ONE">
        <title>Transcriptome-Based Identification of ABC Transporters in the Western Tarnished Plant Bug Lygus hesperus.</title>
        <authorList>
            <person name="Hull J.J."/>
            <person name="Chaney K."/>
            <person name="Geib S.M."/>
            <person name="Fabrick J.A."/>
            <person name="Brent C.S."/>
            <person name="Walsh D."/>
            <person name="Lavine L.C."/>
        </authorList>
    </citation>
    <scope>NUCLEOTIDE SEQUENCE</scope>
</reference>
<gene>
    <name evidence="2" type="ORF">CM83_19901</name>
    <name evidence="3" type="ORF">g.6623</name>
</gene>
<feature type="non-terminal residue" evidence="2">
    <location>
        <position position="1"/>
    </location>
</feature>
<feature type="region of interest" description="Disordered" evidence="1">
    <location>
        <begin position="67"/>
        <end position="132"/>
    </location>
</feature>
<name>A0A0A9WRY4_LYGHE</name>
<dbReference type="EMBL" id="GBHO01033433">
    <property type="protein sequence ID" value="JAG10171.1"/>
    <property type="molecule type" value="Transcribed_RNA"/>
</dbReference>
<feature type="compositionally biased region" description="Low complexity" evidence="1">
    <location>
        <begin position="112"/>
        <end position="132"/>
    </location>
</feature>
<sequence length="132" mass="13802">QQQQQQHNNGNIRGSTIQAAQLPTVLLSNTNNSNNNNNSLMMGVGLGGVIGRNVGGANMAGNIFTNANRTSLSPSQQDSSPIPPSHLQPSRYPSSHITSGSAFVPTHAELRQANTAATAATHVTQQQASLHP</sequence>
<evidence type="ECO:0000313" key="3">
    <source>
        <dbReference type="EMBL" id="JAQ01893.1"/>
    </source>
</evidence>
<evidence type="ECO:0000313" key="2">
    <source>
        <dbReference type="EMBL" id="JAG10171.1"/>
    </source>
</evidence>